<dbReference type="EMBL" id="QNRH01000015">
    <property type="protein sequence ID" value="RBO89666.1"/>
    <property type="molecule type" value="Genomic_DNA"/>
</dbReference>
<accession>A0A366DI28</accession>
<evidence type="ECO:0000313" key="2">
    <source>
        <dbReference type="EMBL" id="RBO89666.1"/>
    </source>
</evidence>
<reference evidence="2 3" key="1">
    <citation type="submission" date="2018-06" db="EMBL/GenBank/DDBJ databases">
        <title>Genomic Encyclopedia of Type Strains, Phase IV (KMG-IV): sequencing the most valuable type-strain genomes for metagenomic binning, comparative biology and taxonomic classification.</title>
        <authorList>
            <person name="Goeker M."/>
        </authorList>
    </citation>
    <scope>NUCLEOTIDE SEQUENCE [LARGE SCALE GENOMIC DNA]</scope>
    <source>
        <strain evidence="2 3">DSM 25619</strain>
    </source>
</reference>
<dbReference type="Proteomes" id="UP000252893">
    <property type="component" value="Unassembled WGS sequence"/>
</dbReference>
<dbReference type="AlphaFoldDB" id="A0A366DI28"/>
<evidence type="ECO:0000259" key="1">
    <source>
        <dbReference type="Pfam" id="PF13274"/>
    </source>
</evidence>
<dbReference type="RefSeq" id="WP_113946358.1">
    <property type="nucleotide sequence ID" value="NZ_JBHEEG010000015.1"/>
</dbReference>
<organism evidence="2 3">
    <name type="scientific">Pseudochrobactrum asaccharolyticum</name>
    <dbReference type="NCBI Taxonomy" id="354351"/>
    <lineage>
        <taxon>Bacteria</taxon>
        <taxon>Pseudomonadati</taxon>
        <taxon>Pseudomonadota</taxon>
        <taxon>Alphaproteobacteria</taxon>
        <taxon>Hyphomicrobiales</taxon>
        <taxon>Brucellaceae</taxon>
        <taxon>Pseudochrobactrum</taxon>
    </lineage>
</organism>
<keyword evidence="3" id="KW-1185">Reference proteome</keyword>
<comment type="caution">
    <text evidence="2">The sequence shown here is derived from an EMBL/GenBank/DDBJ whole genome shotgun (WGS) entry which is preliminary data.</text>
</comment>
<sequence length="193" mass="22065">MERKKAEIANLVPNIDKIIAAISYIIKAASENNHVVTQYDIVKTMFLADRAHLNRYGRLISSDNYVAMYHGPVPTVAYDILKRNAHTMRMYNLDELPWDMEKGERGLFIYSNSDVSWVDDHLSLSDKKALNEAAITVKSLGFGQIRRLTHEDPAYVDAWEDDGDRKQYPMSLGLLFEVPNFDKARELQDISGL</sequence>
<protein>
    <submittedName>
        <fullName evidence="2">Uncharacterized protein DUF4065</fullName>
    </submittedName>
</protein>
<proteinExistence type="predicted"/>
<feature type="domain" description="Antitoxin SocA-like Panacea" evidence="1">
    <location>
        <begin position="42"/>
        <end position="153"/>
    </location>
</feature>
<dbReference type="OrthoDB" id="9813053at2"/>
<gene>
    <name evidence="2" type="ORF">DFR47_11533</name>
</gene>
<dbReference type="InterPro" id="IPR025272">
    <property type="entry name" value="SocA_Panacea"/>
</dbReference>
<name>A0A366DI28_9HYPH</name>
<evidence type="ECO:0000313" key="3">
    <source>
        <dbReference type="Proteomes" id="UP000252893"/>
    </source>
</evidence>
<dbReference type="Pfam" id="PF13274">
    <property type="entry name" value="SocA_Panacea"/>
    <property type="match status" value="1"/>
</dbReference>